<dbReference type="RefSeq" id="WP_187721439.1">
    <property type="nucleotide sequence ID" value="NZ_BAABBL010000001.1"/>
</dbReference>
<dbReference type="KEGG" id="tdf:H9L22_02330"/>
<sequence length="168" mass="18509">MFSITKNRQDAATLRRMIERAYGPEQVPVGDDFAHEFTHGWFNAAYRIDLRDGTAVALKIAPPAGVAVLTREQNMMRAELEAMRLAHEHTSVPVPRIDYADLTHDHERAIYGDPLMEAGLTGLDMPGWSPAELFDAGFGAGALTENQAIRRPSRCSARASDSPSSIRC</sequence>
<protein>
    <recommendedName>
        <fullName evidence="3">Phosphotransferase</fullName>
    </recommendedName>
</protein>
<proteinExistence type="predicted"/>
<accession>A0A7H0H713</accession>
<reference evidence="1 2" key="1">
    <citation type="submission" date="2020-08" db="EMBL/GenBank/DDBJ databases">
        <title>Genome sequence of Tessaracoccus defluvii JCM 17540T.</title>
        <authorList>
            <person name="Hyun D.-W."/>
            <person name="Bae J.-W."/>
        </authorList>
    </citation>
    <scope>NUCLEOTIDE SEQUENCE [LARGE SCALE GENOMIC DNA]</scope>
    <source>
        <strain evidence="1 2">JCM 17540</strain>
    </source>
</reference>
<dbReference type="InterPro" id="IPR011009">
    <property type="entry name" value="Kinase-like_dom_sf"/>
</dbReference>
<dbReference type="SUPFAM" id="SSF56112">
    <property type="entry name" value="Protein kinase-like (PK-like)"/>
    <property type="match status" value="1"/>
</dbReference>
<organism evidence="1 2">
    <name type="scientific">Tessaracoccus defluvii</name>
    <dbReference type="NCBI Taxonomy" id="1285901"/>
    <lineage>
        <taxon>Bacteria</taxon>
        <taxon>Bacillati</taxon>
        <taxon>Actinomycetota</taxon>
        <taxon>Actinomycetes</taxon>
        <taxon>Propionibacteriales</taxon>
        <taxon>Propionibacteriaceae</taxon>
        <taxon>Tessaracoccus</taxon>
    </lineage>
</organism>
<keyword evidence="2" id="KW-1185">Reference proteome</keyword>
<dbReference type="Proteomes" id="UP000516117">
    <property type="component" value="Chromosome"/>
</dbReference>
<evidence type="ECO:0000313" key="1">
    <source>
        <dbReference type="EMBL" id="QNP56329.1"/>
    </source>
</evidence>
<gene>
    <name evidence="1" type="ORF">H9L22_02330</name>
</gene>
<dbReference type="AlphaFoldDB" id="A0A7H0H713"/>
<name>A0A7H0H713_9ACTN</name>
<evidence type="ECO:0008006" key="3">
    <source>
        <dbReference type="Google" id="ProtNLM"/>
    </source>
</evidence>
<evidence type="ECO:0000313" key="2">
    <source>
        <dbReference type="Proteomes" id="UP000516117"/>
    </source>
</evidence>
<dbReference type="Gene3D" id="3.30.200.20">
    <property type="entry name" value="Phosphorylase Kinase, domain 1"/>
    <property type="match status" value="1"/>
</dbReference>
<dbReference type="EMBL" id="CP060789">
    <property type="protein sequence ID" value="QNP56329.1"/>
    <property type="molecule type" value="Genomic_DNA"/>
</dbReference>